<dbReference type="EMBL" id="JBHRTA010000023">
    <property type="protein sequence ID" value="MFC3197580.1"/>
    <property type="molecule type" value="Genomic_DNA"/>
</dbReference>
<dbReference type="RefSeq" id="WP_379021402.1">
    <property type="nucleotide sequence ID" value="NZ_JBHRTA010000023.1"/>
</dbReference>
<reference evidence="2" key="1">
    <citation type="journal article" date="2019" name="Int. J. Syst. Evol. Microbiol.">
        <title>The Global Catalogue of Microorganisms (GCM) 10K type strain sequencing project: providing services to taxonomists for standard genome sequencing and annotation.</title>
        <authorList>
            <consortium name="The Broad Institute Genomics Platform"/>
            <consortium name="The Broad Institute Genome Sequencing Center for Infectious Disease"/>
            <person name="Wu L."/>
            <person name="Ma J."/>
        </authorList>
    </citation>
    <scope>NUCLEOTIDE SEQUENCE [LARGE SCALE GENOMIC DNA]</scope>
    <source>
        <strain evidence="2">KCTC 52416</strain>
    </source>
</reference>
<gene>
    <name evidence="1" type="ORF">ACFOET_08150</name>
</gene>
<protein>
    <submittedName>
        <fullName evidence="1">Uncharacterized protein</fullName>
    </submittedName>
</protein>
<keyword evidence="2" id="KW-1185">Reference proteome</keyword>
<sequence>MIITKKDSLHFRSYSELAFISLLKKEDDAADLNFNQAIHIFMTEGDKPLRKESHRIFNINDLLMVRLAYARFLNKNSAFERSKIAIPLCDTTIEIVVSEIANVKKIY</sequence>
<evidence type="ECO:0000313" key="1">
    <source>
        <dbReference type="EMBL" id="MFC3197580.1"/>
    </source>
</evidence>
<name>A0ABV7JHK8_9SPHI</name>
<dbReference type="Proteomes" id="UP001595526">
    <property type="component" value="Unassembled WGS sequence"/>
</dbReference>
<comment type="caution">
    <text evidence="1">The sequence shown here is derived from an EMBL/GenBank/DDBJ whole genome shotgun (WGS) entry which is preliminary data.</text>
</comment>
<accession>A0ABV7JHK8</accession>
<evidence type="ECO:0000313" key="2">
    <source>
        <dbReference type="Proteomes" id="UP001595526"/>
    </source>
</evidence>
<organism evidence="1 2">
    <name type="scientific">Parapedobacter deserti</name>
    <dbReference type="NCBI Taxonomy" id="1912957"/>
    <lineage>
        <taxon>Bacteria</taxon>
        <taxon>Pseudomonadati</taxon>
        <taxon>Bacteroidota</taxon>
        <taxon>Sphingobacteriia</taxon>
        <taxon>Sphingobacteriales</taxon>
        <taxon>Sphingobacteriaceae</taxon>
        <taxon>Parapedobacter</taxon>
    </lineage>
</organism>
<proteinExistence type="predicted"/>